<organism evidence="1 2">
    <name type="scientific">Panicum virgatum</name>
    <name type="common">Blackwell switchgrass</name>
    <dbReference type="NCBI Taxonomy" id="38727"/>
    <lineage>
        <taxon>Eukaryota</taxon>
        <taxon>Viridiplantae</taxon>
        <taxon>Streptophyta</taxon>
        <taxon>Embryophyta</taxon>
        <taxon>Tracheophyta</taxon>
        <taxon>Spermatophyta</taxon>
        <taxon>Magnoliopsida</taxon>
        <taxon>Liliopsida</taxon>
        <taxon>Poales</taxon>
        <taxon>Poaceae</taxon>
        <taxon>PACMAD clade</taxon>
        <taxon>Panicoideae</taxon>
        <taxon>Panicodae</taxon>
        <taxon>Paniceae</taxon>
        <taxon>Panicinae</taxon>
        <taxon>Panicum</taxon>
        <taxon>Panicum sect. Hiantes</taxon>
    </lineage>
</organism>
<gene>
    <name evidence="1" type="ORF">PVAP13_7NG266424</name>
</gene>
<reference evidence="1" key="1">
    <citation type="submission" date="2020-05" db="EMBL/GenBank/DDBJ databases">
        <title>WGS assembly of Panicum virgatum.</title>
        <authorList>
            <person name="Lovell J.T."/>
            <person name="Jenkins J."/>
            <person name="Shu S."/>
            <person name="Juenger T.E."/>
            <person name="Schmutz J."/>
        </authorList>
    </citation>
    <scope>NUCLEOTIDE SEQUENCE</scope>
    <source>
        <strain evidence="1">AP13</strain>
    </source>
</reference>
<accession>A0A8T0Q579</accession>
<keyword evidence="2" id="KW-1185">Reference proteome</keyword>
<dbReference type="Proteomes" id="UP000823388">
    <property type="component" value="Chromosome 7N"/>
</dbReference>
<sequence>MVDEGLLMQCTRLSAMNKHWLYVRCIAHGDSHFHR</sequence>
<protein>
    <submittedName>
        <fullName evidence="1">Uncharacterized protein</fullName>
    </submittedName>
</protein>
<dbReference type="EMBL" id="CM029050">
    <property type="protein sequence ID" value="KAG2567762.1"/>
    <property type="molecule type" value="Genomic_DNA"/>
</dbReference>
<name>A0A8T0Q579_PANVG</name>
<evidence type="ECO:0000313" key="1">
    <source>
        <dbReference type="EMBL" id="KAG2567762.1"/>
    </source>
</evidence>
<comment type="caution">
    <text evidence="1">The sequence shown here is derived from an EMBL/GenBank/DDBJ whole genome shotgun (WGS) entry which is preliminary data.</text>
</comment>
<dbReference type="AlphaFoldDB" id="A0A8T0Q579"/>
<proteinExistence type="predicted"/>
<evidence type="ECO:0000313" key="2">
    <source>
        <dbReference type="Proteomes" id="UP000823388"/>
    </source>
</evidence>